<evidence type="ECO:0000313" key="1">
    <source>
        <dbReference type="EMBL" id="KGH27858.1"/>
    </source>
</evidence>
<organism evidence="1 2">
    <name type="scientific">Comamonas testosteroni</name>
    <name type="common">Pseudomonas testosteroni</name>
    <dbReference type="NCBI Taxonomy" id="285"/>
    <lineage>
        <taxon>Bacteria</taxon>
        <taxon>Pseudomonadati</taxon>
        <taxon>Pseudomonadota</taxon>
        <taxon>Betaproteobacteria</taxon>
        <taxon>Burkholderiales</taxon>
        <taxon>Comamonadaceae</taxon>
        <taxon>Comamonas</taxon>
    </lineage>
</organism>
<dbReference type="RefSeq" id="WP_269058793.1">
    <property type="nucleotide sequence ID" value="NZ_AWOR01000057.1"/>
</dbReference>
<comment type="caution">
    <text evidence="1">The sequence shown here is derived from an EMBL/GenBank/DDBJ whole genome shotgun (WGS) entry which is preliminary data.</text>
</comment>
<reference evidence="1 2" key="1">
    <citation type="submission" date="2013-09" db="EMBL/GenBank/DDBJ databases">
        <title>High correlation between genotypes and phenotypes of environmental bacteria Comamonas testosteroni strains.</title>
        <authorList>
            <person name="Liu L."/>
            <person name="Zhu W."/>
            <person name="Xia X."/>
            <person name="Xu B."/>
            <person name="Luo M."/>
            <person name="Wang G."/>
        </authorList>
    </citation>
    <scope>NUCLEOTIDE SEQUENCE [LARGE SCALE GENOMIC DNA]</scope>
    <source>
        <strain evidence="1 2">JL40</strain>
    </source>
</reference>
<dbReference type="EMBL" id="AWOR01000057">
    <property type="protein sequence ID" value="KGH27858.1"/>
    <property type="molecule type" value="Genomic_DNA"/>
</dbReference>
<dbReference type="AlphaFoldDB" id="A0A096FDI6"/>
<accession>A0A096FDI6</accession>
<dbReference type="PATRIC" id="fig|285.51.peg.2902"/>
<proteinExistence type="predicted"/>
<dbReference type="Proteomes" id="UP000029553">
    <property type="component" value="Unassembled WGS sequence"/>
</dbReference>
<protein>
    <submittedName>
        <fullName evidence="1">Uncharacterized protein</fullName>
    </submittedName>
</protein>
<evidence type="ECO:0000313" key="2">
    <source>
        <dbReference type="Proteomes" id="UP000029553"/>
    </source>
</evidence>
<gene>
    <name evidence="1" type="ORF">P353_17090</name>
</gene>
<name>A0A096FDI6_COMTE</name>
<sequence>MLTFILSSGGVSISHQAKTAWDALDYAFQHLGQLNKGISCRCLR</sequence>